<keyword evidence="2" id="KW-0472">Membrane</keyword>
<protein>
    <recommendedName>
        <fullName evidence="3">Fibronectin type-III domain-containing protein</fullName>
    </recommendedName>
</protein>
<reference evidence="4" key="1">
    <citation type="submission" date="2020-03" db="EMBL/GenBank/DDBJ databases">
        <authorList>
            <person name="Weist P."/>
        </authorList>
    </citation>
    <scope>NUCLEOTIDE SEQUENCE</scope>
</reference>
<dbReference type="Proteomes" id="UP001153269">
    <property type="component" value="Unassembled WGS sequence"/>
</dbReference>
<evidence type="ECO:0000313" key="5">
    <source>
        <dbReference type="Proteomes" id="UP001153269"/>
    </source>
</evidence>
<evidence type="ECO:0000256" key="2">
    <source>
        <dbReference type="SAM" id="Phobius"/>
    </source>
</evidence>
<proteinExistence type="predicted"/>
<feature type="region of interest" description="Disordered" evidence="1">
    <location>
        <begin position="491"/>
        <end position="552"/>
    </location>
</feature>
<evidence type="ECO:0000259" key="3">
    <source>
        <dbReference type="PROSITE" id="PS50853"/>
    </source>
</evidence>
<dbReference type="PANTHER" id="PTHR48483">
    <property type="entry name" value="INTERLEUKIN-27 SUBUNIT BETA"/>
    <property type="match status" value="1"/>
</dbReference>
<dbReference type="PANTHER" id="PTHR48483:SF1">
    <property type="entry name" value="INTERLEUKIN-12 RECEPTOR SUBUNIT BETA-1-RELATED"/>
    <property type="match status" value="1"/>
</dbReference>
<dbReference type="InterPro" id="IPR003961">
    <property type="entry name" value="FN3_dom"/>
</dbReference>
<name>A0A9N7Y0G3_PLEPL</name>
<dbReference type="AlphaFoldDB" id="A0A9N7Y0G3"/>
<comment type="caution">
    <text evidence="4">The sequence shown here is derived from an EMBL/GenBank/DDBJ whole genome shotgun (WGS) entry which is preliminary data.</text>
</comment>
<feature type="transmembrane region" description="Helical" evidence="2">
    <location>
        <begin position="423"/>
        <end position="444"/>
    </location>
</feature>
<evidence type="ECO:0000256" key="1">
    <source>
        <dbReference type="SAM" id="MobiDB-lite"/>
    </source>
</evidence>
<dbReference type="Pfam" id="PF00041">
    <property type="entry name" value="fn3"/>
    <property type="match status" value="1"/>
</dbReference>
<keyword evidence="2" id="KW-1133">Transmembrane helix</keyword>
<dbReference type="EMBL" id="CADEAL010000028">
    <property type="protein sequence ID" value="CAB1412965.1"/>
    <property type="molecule type" value="Genomic_DNA"/>
</dbReference>
<feature type="domain" description="Fibronectin type-III" evidence="3">
    <location>
        <begin position="35"/>
        <end position="130"/>
    </location>
</feature>
<gene>
    <name evidence="4" type="ORF">PLEPLA_LOCUS662</name>
</gene>
<dbReference type="SUPFAM" id="SSF49265">
    <property type="entry name" value="Fibronectin type III"/>
    <property type="match status" value="2"/>
</dbReference>
<dbReference type="PROSITE" id="PS50853">
    <property type="entry name" value="FN3"/>
    <property type="match status" value="2"/>
</dbReference>
<dbReference type="InterPro" id="IPR013783">
    <property type="entry name" value="Ig-like_fold"/>
</dbReference>
<organism evidence="4 5">
    <name type="scientific">Pleuronectes platessa</name>
    <name type="common">European plaice</name>
    <dbReference type="NCBI Taxonomy" id="8262"/>
    <lineage>
        <taxon>Eukaryota</taxon>
        <taxon>Metazoa</taxon>
        <taxon>Chordata</taxon>
        <taxon>Craniata</taxon>
        <taxon>Vertebrata</taxon>
        <taxon>Euteleostomi</taxon>
        <taxon>Actinopterygii</taxon>
        <taxon>Neopterygii</taxon>
        <taxon>Teleostei</taxon>
        <taxon>Neoteleostei</taxon>
        <taxon>Acanthomorphata</taxon>
        <taxon>Carangaria</taxon>
        <taxon>Pleuronectiformes</taxon>
        <taxon>Pleuronectoidei</taxon>
        <taxon>Pleuronectidae</taxon>
        <taxon>Pleuronectes</taxon>
    </lineage>
</organism>
<sequence>MLIQRREVFIWVEAHVGNSSCSSPRRSVVLRDIVKYDAPQITSMSWSNSSLSLMWEAPEKHPALTEVWLRGDGHPAELRKETFTRINTDQVTVANLSQHSTHWVQIRQRSTQVKSPLWSNWSPWVKVPAELAHAPEVNVTTKRLNGTREVTLTWKLRSHAAAAAAGVTYQLSDTQSSLGCPCARTEKRRQHLKTNNFTIYVSYSPVDIHVTARNAAGSSPCATVHVPAEPTADLKICDKTVDNKLNKKTCKQWYEFQDGGLKPEDVKTLQRKKTPGREKEAKSAAGLEDYVGYLYFEHICDAGKPRTVKTCLYYQKEGAPLREPQDITVFGQTHNSANLSWKAIPSKDQRGFLTHYSLCSVKMGSRDEARECHNISASLRKFSLEKLTPGTKYNISLAVVTRAGAGPAATVTINTLQEKHVNVWLSLGLLIGFFFISTMCTVILKRIQNKIFPPVPTPVIPDFSPNHCGQEMLEGKEEVHDLILLQLHPERKTVPKEAEETTALRGEWDAGSDEDVENEREGDSRMSEGSGDESPGSTDRQQKRSRVKELTDLEQVESEIALLIYRNGLVFDLKTDSP</sequence>
<dbReference type="InterPro" id="IPR036116">
    <property type="entry name" value="FN3_sf"/>
</dbReference>
<feature type="domain" description="Fibronectin type-III" evidence="3">
    <location>
        <begin position="323"/>
        <end position="419"/>
    </location>
</feature>
<keyword evidence="5" id="KW-1185">Reference proteome</keyword>
<dbReference type="InterPro" id="IPR053073">
    <property type="entry name" value="IL11/IL27_subunit_beta"/>
</dbReference>
<evidence type="ECO:0000313" key="4">
    <source>
        <dbReference type="EMBL" id="CAB1412965.1"/>
    </source>
</evidence>
<dbReference type="CDD" id="cd00063">
    <property type="entry name" value="FN3"/>
    <property type="match status" value="1"/>
</dbReference>
<dbReference type="SMART" id="SM00060">
    <property type="entry name" value="FN3"/>
    <property type="match status" value="2"/>
</dbReference>
<keyword evidence="2" id="KW-0812">Transmembrane</keyword>
<accession>A0A9N7Y0G3</accession>
<dbReference type="Gene3D" id="2.60.40.10">
    <property type="entry name" value="Immunoglobulins"/>
    <property type="match status" value="2"/>
</dbReference>